<feature type="transmembrane region" description="Helical" evidence="2">
    <location>
        <begin position="33"/>
        <end position="53"/>
    </location>
</feature>
<evidence type="ECO:0000313" key="4">
    <source>
        <dbReference type="Proteomes" id="UP001596435"/>
    </source>
</evidence>
<dbReference type="Proteomes" id="UP001596435">
    <property type="component" value="Unassembled WGS sequence"/>
</dbReference>
<protein>
    <submittedName>
        <fullName evidence="3">Uncharacterized protein</fullName>
    </submittedName>
</protein>
<proteinExistence type="predicted"/>
<dbReference type="EMBL" id="JBHTAJ010000004">
    <property type="protein sequence ID" value="MFC7178534.1"/>
    <property type="molecule type" value="Genomic_DNA"/>
</dbReference>
<evidence type="ECO:0000256" key="1">
    <source>
        <dbReference type="SAM" id="MobiDB-lite"/>
    </source>
</evidence>
<organism evidence="3 4">
    <name type="scientific">Kitasatospora paranensis</name>
    <dbReference type="NCBI Taxonomy" id="258053"/>
    <lineage>
        <taxon>Bacteria</taxon>
        <taxon>Bacillati</taxon>
        <taxon>Actinomycetota</taxon>
        <taxon>Actinomycetes</taxon>
        <taxon>Kitasatosporales</taxon>
        <taxon>Streptomycetaceae</taxon>
        <taxon>Kitasatospora</taxon>
    </lineage>
</organism>
<dbReference type="RefSeq" id="WP_345707946.1">
    <property type="nucleotide sequence ID" value="NZ_BAABKV010000001.1"/>
</dbReference>
<sequence>MASYAGLPPAPDGLPRGPPGLPLSHRGGAMSDLVFVGVTILVFAVIALIARGVEKL</sequence>
<gene>
    <name evidence="3" type="ORF">ACFQMG_03030</name>
</gene>
<keyword evidence="4" id="KW-1185">Reference proteome</keyword>
<name>A0ABW2FMN2_9ACTN</name>
<keyword evidence="2" id="KW-0472">Membrane</keyword>
<keyword evidence="2" id="KW-1133">Transmembrane helix</keyword>
<comment type="caution">
    <text evidence="3">The sequence shown here is derived from an EMBL/GenBank/DDBJ whole genome shotgun (WGS) entry which is preliminary data.</text>
</comment>
<reference evidence="4" key="1">
    <citation type="journal article" date="2019" name="Int. J. Syst. Evol. Microbiol.">
        <title>The Global Catalogue of Microorganisms (GCM) 10K type strain sequencing project: providing services to taxonomists for standard genome sequencing and annotation.</title>
        <authorList>
            <consortium name="The Broad Institute Genomics Platform"/>
            <consortium name="The Broad Institute Genome Sequencing Center for Infectious Disease"/>
            <person name="Wu L."/>
            <person name="Ma J."/>
        </authorList>
    </citation>
    <scope>NUCLEOTIDE SEQUENCE [LARGE SCALE GENOMIC DNA]</scope>
    <source>
        <strain evidence="4">CGMCC 1.12859</strain>
    </source>
</reference>
<evidence type="ECO:0000313" key="3">
    <source>
        <dbReference type="EMBL" id="MFC7178534.1"/>
    </source>
</evidence>
<evidence type="ECO:0000256" key="2">
    <source>
        <dbReference type="SAM" id="Phobius"/>
    </source>
</evidence>
<feature type="region of interest" description="Disordered" evidence="1">
    <location>
        <begin position="1"/>
        <end position="21"/>
    </location>
</feature>
<feature type="compositionally biased region" description="Pro residues" evidence="1">
    <location>
        <begin position="8"/>
        <end position="21"/>
    </location>
</feature>
<accession>A0ABW2FMN2</accession>
<keyword evidence="2" id="KW-0812">Transmembrane</keyword>